<feature type="non-terminal residue" evidence="1">
    <location>
        <position position="1"/>
    </location>
</feature>
<dbReference type="Proteomes" id="UP000584326">
    <property type="component" value="Unassembled WGS sequence"/>
</dbReference>
<evidence type="ECO:0000313" key="1">
    <source>
        <dbReference type="EMBL" id="NXX10476.1"/>
    </source>
</evidence>
<dbReference type="AlphaFoldDB" id="A0A7L4GBB1"/>
<organism evidence="1 2">
    <name type="scientific">Podargus strigoides</name>
    <name type="common">Tawny frogmouth</name>
    <name type="synonym">Caprimulgus strigoides</name>
    <dbReference type="NCBI Taxonomy" id="8905"/>
    <lineage>
        <taxon>Eukaryota</taxon>
        <taxon>Metazoa</taxon>
        <taxon>Chordata</taxon>
        <taxon>Craniata</taxon>
        <taxon>Vertebrata</taxon>
        <taxon>Euteleostomi</taxon>
        <taxon>Archelosauria</taxon>
        <taxon>Archosauria</taxon>
        <taxon>Dinosauria</taxon>
        <taxon>Saurischia</taxon>
        <taxon>Theropoda</taxon>
        <taxon>Coelurosauria</taxon>
        <taxon>Aves</taxon>
        <taxon>Neognathae</taxon>
        <taxon>Neoaves</taxon>
        <taxon>Strisores</taxon>
        <taxon>Caprimulgiformes</taxon>
        <taxon>Podargidae</taxon>
        <taxon>Podargus</taxon>
    </lineage>
</organism>
<dbReference type="EMBL" id="VZTK01001055">
    <property type="protein sequence ID" value="NXX10476.1"/>
    <property type="molecule type" value="Genomic_DNA"/>
</dbReference>
<sequence>GGSPRKGDAAYCLLVALKPPCGHNFHLEPSPIERMSVRKCSLHVELECTCRGEPPVENMLCFRHHPQEELRKNQSPSLLDTLCTGPYLDMEKTMLWFQILVRAAWVFLPQSRRCQLIVLPSRHSCKLQLINASNRSLVIEMVFGV</sequence>
<protein>
    <submittedName>
        <fullName evidence="1">IPIL1 protein</fullName>
    </submittedName>
</protein>
<keyword evidence="2" id="KW-1185">Reference proteome</keyword>
<gene>
    <name evidence="1" type="primary">Itpripl1_0</name>
    <name evidence="1" type="ORF">PODSTR_R15241</name>
</gene>
<evidence type="ECO:0000313" key="2">
    <source>
        <dbReference type="Proteomes" id="UP000584326"/>
    </source>
</evidence>
<comment type="caution">
    <text evidence="1">The sequence shown here is derived from an EMBL/GenBank/DDBJ whole genome shotgun (WGS) entry which is preliminary data.</text>
</comment>
<name>A0A7L4GBB1_PODST</name>
<feature type="non-terminal residue" evidence="1">
    <location>
        <position position="145"/>
    </location>
</feature>
<reference evidence="1 2" key="1">
    <citation type="submission" date="2020-02" db="EMBL/GenBank/DDBJ databases">
        <title>Bird 10,000 Genomes (B10K) Project - Family phase.</title>
        <authorList>
            <person name="Zhang G."/>
        </authorList>
    </citation>
    <scope>NUCLEOTIDE SEQUENCE [LARGE SCALE GENOMIC DNA]</scope>
    <source>
        <strain evidence="1">B10K-DU-001-40</strain>
        <tissue evidence="1">Muscle</tissue>
    </source>
</reference>
<dbReference type="OrthoDB" id="9390510at2759"/>
<accession>A0A7L4GBB1</accession>
<proteinExistence type="predicted"/>